<dbReference type="PIRSF" id="PIRSF028744">
    <property type="entry name" value="Addict_mod_HI1419"/>
    <property type="match status" value="1"/>
</dbReference>
<sequence>MIEVLRTAEFIDWLTALRDVQARARIAKRIDRIAQGNFGDAKSVGDGVSELRFTFGPGYRVYYTRRGDVVVILLCGGDKGSQERDIDRAKAMAKEV</sequence>
<dbReference type="Pfam" id="PF05973">
    <property type="entry name" value="Gp49"/>
    <property type="match status" value="1"/>
</dbReference>
<dbReference type="Proteomes" id="UP000190989">
    <property type="component" value="Unassembled WGS sequence"/>
</dbReference>
<dbReference type="EMBL" id="FVZE01000026">
    <property type="protein sequence ID" value="SLK13240.1"/>
    <property type="molecule type" value="Genomic_DNA"/>
</dbReference>
<dbReference type="SUPFAM" id="SSF143011">
    <property type="entry name" value="RelE-like"/>
    <property type="match status" value="1"/>
</dbReference>
<dbReference type="NCBIfam" id="TIGR02683">
    <property type="entry name" value="upstrm_HI1419"/>
    <property type="match status" value="1"/>
</dbReference>
<dbReference type="PANTHER" id="PTHR41791:SF1">
    <property type="entry name" value="SSL7039 PROTEIN"/>
    <property type="match status" value="1"/>
</dbReference>
<protein>
    <submittedName>
        <fullName evidence="1">Putative addiction module killer protein</fullName>
    </submittedName>
</protein>
<gene>
    <name evidence="1" type="ORF">SAMN06295987_1265</name>
</gene>
<name>A0A1U6IZ01_9SPHN</name>
<dbReference type="InterPro" id="IPR009241">
    <property type="entry name" value="HigB-like"/>
</dbReference>
<dbReference type="AlphaFoldDB" id="A0A1U6IZ01"/>
<evidence type="ECO:0000313" key="1">
    <source>
        <dbReference type="EMBL" id="SLK13240.1"/>
    </source>
</evidence>
<dbReference type="RefSeq" id="WP_054948400.1">
    <property type="nucleotide sequence ID" value="NZ_FVZE01000026.1"/>
</dbReference>
<organism evidence="1 2">
    <name type="scientific">Novosphingobium mathurense</name>
    <dbReference type="NCBI Taxonomy" id="428990"/>
    <lineage>
        <taxon>Bacteria</taxon>
        <taxon>Pseudomonadati</taxon>
        <taxon>Pseudomonadota</taxon>
        <taxon>Alphaproteobacteria</taxon>
        <taxon>Sphingomonadales</taxon>
        <taxon>Sphingomonadaceae</taxon>
        <taxon>Novosphingobium</taxon>
    </lineage>
</organism>
<dbReference type="PANTHER" id="PTHR41791">
    <property type="entry name" value="SSL7039 PROTEIN"/>
    <property type="match status" value="1"/>
</dbReference>
<dbReference type="InterPro" id="IPR035093">
    <property type="entry name" value="RelE/ParE_toxin_dom_sf"/>
</dbReference>
<dbReference type="STRING" id="428990.SAMN06295987_1265"/>
<proteinExistence type="predicted"/>
<keyword evidence="2" id="KW-1185">Reference proteome</keyword>
<evidence type="ECO:0000313" key="2">
    <source>
        <dbReference type="Proteomes" id="UP000190989"/>
    </source>
</evidence>
<accession>A0A1U6IZ01</accession>
<reference evidence="2" key="1">
    <citation type="submission" date="2017-02" db="EMBL/GenBank/DDBJ databases">
        <authorList>
            <person name="Varghese N."/>
            <person name="Submissions S."/>
        </authorList>
    </citation>
    <scope>NUCLEOTIDE SEQUENCE [LARGE SCALE GENOMIC DNA]</scope>
    <source>
        <strain evidence="2">SM117</strain>
    </source>
</reference>
<dbReference type="InterPro" id="IPR014056">
    <property type="entry name" value="TypeIITA-like_toxin_pred"/>
</dbReference>